<evidence type="ECO:0000313" key="1">
    <source>
        <dbReference type="EMBL" id="KAL0580164.1"/>
    </source>
</evidence>
<proteinExistence type="predicted"/>
<comment type="caution">
    <text evidence="1">The sequence shown here is derived from an EMBL/GenBank/DDBJ whole genome shotgun (WGS) entry which is preliminary data.</text>
</comment>
<organism evidence="1 2">
    <name type="scientific">Marasmius crinis-equi</name>
    <dbReference type="NCBI Taxonomy" id="585013"/>
    <lineage>
        <taxon>Eukaryota</taxon>
        <taxon>Fungi</taxon>
        <taxon>Dikarya</taxon>
        <taxon>Basidiomycota</taxon>
        <taxon>Agaricomycotina</taxon>
        <taxon>Agaricomycetes</taxon>
        <taxon>Agaricomycetidae</taxon>
        <taxon>Agaricales</taxon>
        <taxon>Marasmiineae</taxon>
        <taxon>Marasmiaceae</taxon>
        <taxon>Marasmius</taxon>
    </lineage>
</organism>
<dbReference type="Proteomes" id="UP001465976">
    <property type="component" value="Unassembled WGS sequence"/>
</dbReference>
<evidence type="ECO:0000313" key="2">
    <source>
        <dbReference type="Proteomes" id="UP001465976"/>
    </source>
</evidence>
<sequence length="127" mass="13996">MTTSKTFDVVDNGGSSEFFDEYEVLIPASASAQLLSLAASMRSPKIFSDDGKVDRKDRKETKEDLRRWKKGMAAKGAQITLAYFADCWPAPLDQQTSQTVLDACHEVHIIGILILTLSHGMQACSQN</sequence>
<keyword evidence="2" id="KW-1185">Reference proteome</keyword>
<name>A0ABR3FX94_9AGAR</name>
<reference evidence="1 2" key="1">
    <citation type="submission" date="2024-02" db="EMBL/GenBank/DDBJ databases">
        <title>A draft genome for the cacao thread blight pathogen Marasmius crinis-equi.</title>
        <authorList>
            <person name="Cohen S.P."/>
            <person name="Baruah I.K."/>
            <person name="Amoako-Attah I."/>
            <person name="Bukari Y."/>
            <person name="Meinhardt L.W."/>
            <person name="Bailey B.A."/>
        </authorList>
    </citation>
    <scope>NUCLEOTIDE SEQUENCE [LARGE SCALE GENOMIC DNA]</scope>
    <source>
        <strain evidence="1 2">GH-76</strain>
    </source>
</reference>
<accession>A0ABR3FX94</accession>
<gene>
    <name evidence="1" type="ORF">V5O48_001823</name>
</gene>
<dbReference type="EMBL" id="JBAHYK010000037">
    <property type="protein sequence ID" value="KAL0580164.1"/>
    <property type="molecule type" value="Genomic_DNA"/>
</dbReference>
<protein>
    <submittedName>
        <fullName evidence="1">Uncharacterized protein</fullName>
    </submittedName>
</protein>